<organism evidence="1">
    <name type="scientific">Eucalyptus grandis</name>
    <name type="common">Flooded gum</name>
    <dbReference type="NCBI Taxonomy" id="71139"/>
    <lineage>
        <taxon>Eukaryota</taxon>
        <taxon>Viridiplantae</taxon>
        <taxon>Streptophyta</taxon>
        <taxon>Embryophyta</taxon>
        <taxon>Tracheophyta</taxon>
        <taxon>Spermatophyta</taxon>
        <taxon>Magnoliopsida</taxon>
        <taxon>eudicotyledons</taxon>
        <taxon>Gunneridae</taxon>
        <taxon>Pentapetalae</taxon>
        <taxon>rosids</taxon>
        <taxon>malvids</taxon>
        <taxon>Myrtales</taxon>
        <taxon>Myrtaceae</taxon>
        <taxon>Myrtoideae</taxon>
        <taxon>Eucalypteae</taxon>
        <taxon>Eucalyptus</taxon>
    </lineage>
</organism>
<accession>A0A059A204</accession>
<sequence length="85" mass="10178">MRQKLHVSKATCSILCLFGPRKIKQYKKTKELYFVTRTWRHSPIWSFHKDAEKRRSTHNVCMSRRINTRDQGCCILENSQQAHND</sequence>
<dbReference type="Gramene" id="KCW47355">
    <property type="protein sequence ID" value="KCW47355"/>
    <property type="gene ID" value="EUGRSUZ_K01142"/>
</dbReference>
<gene>
    <name evidence="1" type="ORF">EUGRSUZ_K01142</name>
</gene>
<name>A0A059A204_EUCGR</name>
<dbReference type="AlphaFoldDB" id="A0A059A204"/>
<proteinExistence type="predicted"/>
<dbReference type="EMBL" id="KK198763">
    <property type="protein sequence ID" value="KCW47355.1"/>
    <property type="molecule type" value="Genomic_DNA"/>
</dbReference>
<dbReference type="InParanoid" id="A0A059A204"/>
<reference evidence="1" key="1">
    <citation type="submission" date="2013-07" db="EMBL/GenBank/DDBJ databases">
        <title>The genome of Eucalyptus grandis.</title>
        <authorList>
            <person name="Schmutz J."/>
            <person name="Hayes R."/>
            <person name="Myburg A."/>
            <person name="Tuskan G."/>
            <person name="Grattapaglia D."/>
            <person name="Rokhsar D.S."/>
        </authorList>
    </citation>
    <scope>NUCLEOTIDE SEQUENCE</scope>
    <source>
        <tissue evidence="1">Leaf extractions</tissue>
    </source>
</reference>
<protein>
    <submittedName>
        <fullName evidence="1">Uncharacterized protein</fullName>
    </submittedName>
</protein>
<evidence type="ECO:0000313" key="1">
    <source>
        <dbReference type="EMBL" id="KCW47355.1"/>
    </source>
</evidence>